<name>A0A232FBU6_9HYME</name>
<dbReference type="AlphaFoldDB" id="A0A232FBU6"/>
<accession>A0A232FBU6</accession>
<proteinExistence type="predicted"/>
<dbReference type="EMBL" id="NNAY01000511">
    <property type="protein sequence ID" value="OXU27919.1"/>
    <property type="molecule type" value="Genomic_DNA"/>
</dbReference>
<keyword evidence="2" id="KW-1185">Reference proteome</keyword>
<gene>
    <name evidence="1" type="ORF">TSAR_007929</name>
</gene>
<organism evidence="1 2">
    <name type="scientific">Trichomalopsis sarcophagae</name>
    <dbReference type="NCBI Taxonomy" id="543379"/>
    <lineage>
        <taxon>Eukaryota</taxon>
        <taxon>Metazoa</taxon>
        <taxon>Ecdysozoa</taxon>
        <taxon>Arthropoda</taxon>
        <taxon>Hexapoda</taxon>
        <taxon>Insecta</taxon>
        <taxon>Pterygota</taxon>
        <taxon>Neoptera</taxon>
        <taxon>Endopterygota</taxon>
        <taxon>Hymenoptera</taxon>
        <taxon>Apocrita</taxon>
        <taxon>Proctotrupomorpha</taxon>
        <taxon>Chalcidoidea</taxon>
        <taxon>Pteromalidae</taxon>
        <taxon>Pteromalinae</taxon>
        <taxon>Trichomalopsis</taxon>
    </lineage>
</organism>
<reference evidence="1 2" key="1">
    <citation type="journal article" date="2017" name="Curr. Biol.">
        <title>The Evolution of Venom by Co-option of Single-Copy Genes.</title>
        <authorList>
            <person name="Martinson E.O."/>
            <person name="Mrinalini"/>
            <person name="Kelkar Y.D."/>
            <person name="Chang C.H."/>
            <person name="Werren J.H."/>
        </authorList>
    </citation>
    <scope>NUCLEOTIDE SEQUENCE [LARGE SCALE GENOMIC DNA]</scope>
    <source>
        <strain evidence="1 2">Alberta</strain>
        <tissue evidence="1">Whole body</tissue>
    </source>
</reference>
<sequence>MQLLGHSSHLCLPYISAAEFATIGERRNDDC</sequence>
<evidence type="ECO:0000313" key="2">
    <source>
        <dbReference type="Proteomes" id="UP000215335"/>
    </source>
</evidence>
<protein>
    <submittedName>
        <fullName evidence="1">Uncharacterized protein</fullName>
    </submittedName>
</protein>
<comment type="caution">
    <text evidence="1">The sequence shown here is derived from an EMBL/GenBank/DDBJ whole genome shotgun (WGS) entry which is preliminary data.</text>
</comment>
<dbReference type="Proteomes" id="UP000215335">
    <property type="component" value="Unassembled WGS sequence"/>
</dbReference>
<evidence type="ECO:0000313" key="1">
    <source>
        <dbReference type="EMBL" id="OXU27919.1"/>
    </source>
</evidence>